<dbReference type="EMBL" id="NMUH01000627">
    <property type="protein sequence ID" value="MQL82362.1"/>
    <property type="molecule type" value="Genomic_DNA"/>
</dbReference>
<dbReference type="GO" id="GO:0051301">
    <property type="term" value="P:cell division"/>
    <property type="evidence" value="ECO:0007669"/>
    <property type="project" value="TreeGrafter"/>
</dbReference>
<dbReference type="PRINTS" id="PR00423">
    <property type="entry name" value="CELLDVISFTSZ"/>
</dbReference>
<dbReference type="PROSITE" id="PS01135">
    <property type="entry name" value="FTSZ_2"/>
    <property type="match status" value="1"/>
</dbReference>
<dbReference type="InterPro" id="IPR045061">
    <property type="entry name" value="FtsZ/CetZ"/>
</dbReference>
<reference evidence="5" key="1">
    <citation type="submission" date="2017-07" db="EMBL/GenBank/DDBJ databases">
        <title>Taro Niue Genome Assembly and Annotation.</title>
        <authorList>
            <person name="Atibalentja N."/>
            <person name="Keating K."/>
            <person name="Fields C.J."/>
        </authorList>
    </citation>
    <scope>NUCLEOTIDE SEQUENCE</scope>
    <source>
        <strain evidence="5">Niue_2</strain>
        <tissue evidence="5">Leaf</tissue>
    </source>
</reference>
<dbReference type="GO" id="GO:0009507">
    <property type="term" value="C:chloroplast"/>
    <property type="evidence" value="ECO:0007669"/>
    <property type="project" value="TreeGrafter"/>
</dbReference>
<keyword evidence="1" id="KW-0547">Nucleotide-binding</keyword>
<name>A0A843UA12_COLES</name>
<dbReference type="InterPro" id="IPR044730">
    <property type="entry name" value="RNase_H-like_dom_plant"/>
</dbReference>
<dbReference type="GO" id="GO:0032153">
    <property type="term" value="C:cell division site"/>
    <property type="evidence" value="ECO:0007669"/>
    <property type="project" value="TreeGrafter"/>
</dbReference>
<evidence type="ECO:0000313" key="5">
    <source>
        <dbReference type="EMBL" id="MQL82362.1"/>
    </source>
</evidence>
<keyword evidence="6" id="KW-1185">Reference proteome</keyword>
<dbReference type="SUPFAM" id="SSF52490">
    <property type="entry name" value="Tubulin nucleotide-binding domain-like"/>
    <property type="match status" value="2"/>
</dbReference>
<evidence type="ECO:0000313" key="6">
    <source>
        <dbReference type="Proteomes" id="UP000652761"/>
    </source>
</evidence>
<dbReference type="CDD" id="cd06222">
    <property type="entry name" value="RNase_H_like"/>
    <property type="match status" value="1"/>
</dbReference>
<feature type="compositionally biased region" description="Basic residues" evidence="3">
    <location>
        <begin position="914"/>
        <end position="925"/>
    </location>
</feature>
<evidence type="ECO:0000259" key="4">
    <source>
        <dbReference type="SMART" id="SM00864"/>
    </source>
</evidence>
<accession>A0A843UA12</accession>
<dbReference type="InterPro" id="IPR017975">
    <property type="entry name" value="Tubulin_CS"/>
</dbReference>
<dbReference type="PANTHER" id="PTHR30314">
    <property type="entry name" value="CELL DIVISION PROTEIN FTSZ-RELATED"/>
    <property type="match status" value="1"/>
</dbReference>
<dbReference type="InterPro" id="IPR003008">
    <property type="entry name" value="Tubulin_FtsZ_GTPase"/>
</dbReference>
<dbReference type="Pfam" id="PF00091">
    <property type="entry name" value="Tubulin"/>
    <property type="match status" value="1"/>
</dbReference>
<dbReference type="GO" id="GO:0005525">
    <property type="term" value="F:GTP binding"/>
    <property type="evidence" value="ECO:0007669"/>
    <property type="project" value="UniProtKB-KW"/>
</dbReference>
<keyword evidence="2" id="KW-0342">GTP-binding</keyword>
<dbReference type="GO" id="GO:0003924">
    <property type="term" value="F:GTPase activity"/>
    <property type="evidence" value="ECO:0007669"/>
    <property type="project" value="InterPro"/>
</dbReference>
<dbReference type="InterPro" id="IPR026960">
    <property type="entry name" value="RVT-Znf"/>
</dbReference>
<feature type="region of interest" description="Disordered" evidence="3">
    <location>
        <begin position="907"/>
        <end position="933"/>
    </location>
</feature>
<dbReference type="GO" id="GO:0007017">
    <property type="term" value="P:microtubule-based process"/>
    <property type="evidence" value="ECO:0007669"/>
    <property type="project" value="InterPro"/>
</dbReference>
<sequence length="961" mass="104435">MATASAPPSVHIPGTARPASPPSSSTSRSLCPSLSLAPFGHRKAAQRRREDGAARCTFCSPLVPVESARIKVVGVGGGGNNAVNRMIGSGLQVLPYSSAPCSTHVFMWLFHNGGSGDLKLRVLFHHYSTSICLVLLWCLLKGTPAMRPTDIVFNMGVWVGFFSVMWFLCAVERSFAEVVRGALPKKETIMGSKRSVEAGKKDVNQNLRTKGKRVVRGKSTFIPFSFRTSVVVEVVVPSLAAILAIVSFEVELWRGSLWGAPTGCHLGEDLSMLGTIAEGGRLPPLTTPEDFSARRESSPGPCYNLPLHSGAIPVGGPARLRGDRGFSNLYGKVSREGKIELWEHLLEIHHALEAHFPFMVAADRRLWQNAARIIHKNHRIIAMDSGSKAHFWYDIWTGNTPLKDYIPEDIWINVPSKDCTIQQAFSDPMSSHLQIALRHCPQDLLWSVLAWRIILNAVPIDGTVKERGVPLASRCSCCSNPQEETALHMFFTGNIATQIWSALAHLLHFNNTNTTDAAESLTDFLTCRKPDAATTRLIRCTYMVVLWEVWCSQNMARFQDQVMSAKHIINRSLLSIRAICISHKFQKIPQDWITVLGQVVNAKDKLQARLPHVIRWSTPPSGRLKLNVDGAFRSATGEAGGGGIIRDHEGSMCCAFTRAYRGLNSSLAAEALALRDGIAMCCTGGNPLLGEQAAEESREAIANALKDSDLVFITAGMGGGTGSGAAPVVAQIAKEAGYLTVGVVTYPFSFEGRKRSLQWPPPLGSPPLPPGPVAAVAVAFAAVAAQPRPPPLLLQPLPAPFAACPRRCCLKPCRSRRHNSAMAALAHTLGVVFGPLVVQDHIRNGYLTTPTRFGAFPPVVESPYFLGVIPAVLPAAKAYETSKTKEEPQAQEANLMQMFTTYAINFTNTPTTGKNRKRKSGKKPTTRGISSSGKTVRIGELRIRLDGSETMHGLAWQIESV</sequence>
<dbReference type="GO" id="GO:0003676">
    <property type="term" value="F:nucleic acid binding"/>
    <property type="evidence" value="ECO:0007669"/>
    <property type="project" value="InterPro"/>
</dbReference>
<dbReference type="Gene3D" id="3.40.50.1440">
    <property type="entry name" value="Tubulin/FtsZ, GTPase domain"/>
    <property type="match status" value="1"/>
</dbReference>
<dbReference type="Pfam" id="PF13966">
    <property type="entry name" value="zf-RVT"/>
    <property type="match status" value="1"/>
</dbReference>
<evidence type="ECO:0000256" key="2">
    <source>
        <dbReference type="ARBA" id="ARBA00023134"/>
    </source>
</evidence>
<proteinExistence type="predicted"/>
<feature type="region of interest" description="Disordered" evidence="3">
    <location>
        <begin position="1"/>
        <end position="31"/>
    </location>
</feature>
<dbReference type="GO" id="GO:0005874">
    <property type="term" value="C:microtubule"/>
    <property type="evidence" value="ECO:0007669"/>
    <property type="project" value="InterPro"/>
</dbReference>
<protein>
    <recommendedName>
        <fullName evidence="4">Tubulin/FtsZ GTPase domain-containing protein</fullName>
    </recommendedName>
</protein>
<evidence type="ECO:0000256" key="1">
    <source>
        <dbReference type="ARBA" id="ARBA00022741"/>
    </source>
</evidence>
<dbReference type="PROSITE" id="PS00227">
    <property type="entry name" value="TUBULIN"/>
    <property type="match status" value="1"/>
</dbReference>
<evidence type="ECO:0000256" key="3">
    <source>
        <dbReference type="SAM" id="MobiDB-lite"/>
    </source>
</evidence>
<dbReference type="InterPro" id="IPR036525">
    <property type="entry name" value="Tubulin/FtsZ_GTPase_sf"/>
</dbReference>
<dbReference type="SMART" id="SM00864">
    <property type="entry name" value="Tubulin"/>
    <property type="match status" value="1"/>
</dbReference>
<dbReference type="GO" id="GO:0010020">
    <property type="term" value="P:chloroplast fission"/>
    <property type="evidence" value="ECO:0007669"/>
    <property type="project" value="TreeGrafter"/>
</dbReference>
<dbReference type="Proteomes" id="UP000652761">
    <property type="component" value="Unassembled WGS sequence"/>
</dbReference>
<dbReference type="InterPro" id="IPR020805">
    <property type="entry name" value="Cell_div_FtsZ_CS"/>
</dbReference>
<feature type="domain" description="Tubulin/FtsZ GTPase" evidence="4">
    <location>
        <begin position="632"/>
        <end position="788"/>
    </location>
</feature>
<comment type="caution">
    <text evidence="5">The sequence shown here is derived from an EMBL/GenBank/DDBJ whole genome shotgun (WGS) entry which is preliminary data.</text>
</comment>
<dbReference type="AlphaFoldDB" id="A0A843UA12"/>
<gene>
    <name evidence="5" type="ORF">Taro_014831</name>
</gene>
<dbReference type="PANTHER" id="PTHR30314:SF12">
    <property type="entry name" value="CELL DIVISION PROTEIN FTSZ HOMOLOG 1, CHLOROPLASTIC"/>
    <property type="match status" value="1"/>
</dbReference>
<feature type="compositionally biased region" description="Low complexity" evidence="3">
    <location>
        <begin position="15"/>
        <end position="31"/>
    </location>
</feature>
<dbReference type="GO" id="GO:0004523">
    <property type="term" value="F:RNA-DNA hybrid ribonuclease activity"/>
    <property type="evidence" value="ECO:0007669"/>
    <property type="project" value="InterPro"/>
</dbReference>
<organism evidence="5 6">
    <name type="scientific">Colocasia esculenta</name>
    <name type="common">Wild taro</name>
    <name type="synonym">Arum esculentum</name>
    <dbReference type="NCBI Taxonomy" id="4460"/>
    <lineage>
        <taxon>Eukaryota</taxon>
        <taxon>Viridiplantae</taxon>
        <taxon>Streptophyta</taxon>
        <taxon>Embryophyta</taxon>
        <taxon>Tracheophyta</taxon>
        <taxon>Spermatophyta</taxon>
        <taxon>Magnoliopsida</taxon>
        <taxon>Liliopsida</taxon>
        <taxon>Araceae</taxon>
        <taxon>Aroideae</taxon>
        <taxon>Colocasieae</taxon>
        <taxon>Colocasia</taxon>
    </lineage>
</organism>